<dbReference type="Gene3D" id="3.90.940.10">
    <property type="match status" value="1"/>
</dbReference>
<name>F2NYY7_9VIRU</name>
<dbReference type="Pfam" id="PF01192">
    <property type="entry name" value="RNA_pol_Rpb6"/>
    <property type="match status" value="1"/>
</dbReference>
<protein>
    <submittedName>
        <fullName evidence="7">Complete DpAV4 genome</fullName>
    </submittedName>
</protein>
<dbReference type="GO" id="GO:0003899">
    <property type="term" value="F:DNA-directed RNA polymerase activity"/>
    <property type="evidence" value="ECO:0007669"/>
    <property type="project" value="InterPro"/>
</dbReference>
<evidence type="ECO:0000256" key="4">
    <source>
        <dbReference type="ARBA" id="ARBA00029376"/>
    </source>
</evidence>
<evidence type="ECO:0000313" key="7">
    <source>
        <dbReference type="EMBL" id="CCA61415.1"/>
    </source>
</evidence>
<dbReference type="InterPro" id="IPR006110">
    <property type="entry name" value="Pol_omega/Rpo6/RPB6"/>
</dbReference>
<sequence>MDSDDSYDDLISDAESDDQESSSESEKEDFEDDEDDAPVAEATEYSGVPYLTKYEKARVLGERTKQINAGAQIFVERLCDDSDFDVALRELEQRKMPLIVRRHINNSYVDISVNKLLLL</sequence>
<evidence type="ECO:0000256" key="6">
    <source>
        <dbReference type="SAM" id="MobiDB-lite"/>
    </source>
</evidence>
<dbReference type="PANTHER" id="PTHR47227">
    <property type="entry name" value="DNA-DIRECTED RNA POLYMERASE SUBUNIT K"/>
    <property type="match status" value="1"/>
</dbReference>
<dbReference type="SUPFAM" id="SSF63562">
    <property type="entry name" value="RPB6/omega subunit-like"/>
    <property type="match status" value="1"/>
</dbReference>
<dbReference type="PANTHER" id="PTHR47227:SF3">
    <property type="entry name" value="RNA POLYMERASE SUBUNIT, PUTATIVE-RELATED"/>
    <property type="match status" value="1"/>
</dbReference>
<dbReference type="GO" id="GO:0006360">
    <property type="term" value="P:transcription by RNA polymerase I"/>
    <property type="evidence" value="ECO:0007669"/>
    <property type="project" value="TreeGrafter"/>
</dbReference>
<feature type="region of interest" description="Disordered" evidence="6">
    <location>
        <begin position="1"/>
        <end position="44"/>
    </location>
</feature>
<evidence type="ECO:0000256" key="3">
    <source>
        <dbReference type="ARBA" id="ARBA00023163"/>
    </source>
</evidence>
<feature type="compositionally biased region" description="Acidic residues" evidence="6">
    <location>
        <begin position="1"/>
        <end position="38"/>
    </location>
</feature>
<keyword evidence="3" id="KW-0804">Transcription</keyword>
<dbReference type="EMBL" id="CU469068">
    <property type="protein sequence ID" value="CCA61415.1"/>
    <property type="molecule type" value="Genomic_DNA"/>
</dbReference>
<dbReference type="GO" id="GO:0003677">
    <property type="term" value="F:DNA binding"/>
    <property type="evidence" value="ECO:0007669"/>
    <property type="project" value="InterPro"/>
</dbReference>
<keyword evidence="8" id="KW-1185">Reference proteome</keyword>
<comment type="subunit">
    <text evidence="5">Part of the viral DNA-directed RNA polymerase that consists of 8 polII-like subunits (RPB1, RPB2, RPB3, RPB5, RPB6, RPB7, RPB9, RPB10), a capping enzyme and a termination factor.</text>
</comment>
<dbReference type="GO" id="GO:0042797">
    <property type="term" value="P:tRNA transcription by RNA polymerase III"/>
    <property type="evidence" value="ECO:0007669"/>
    <property type="project" value="TreeGrafter"/>
</dbReference>
<comment type="function">
    <text evidence="4">Component of the DNA-directed RNA polymerase (RNAP) that catalyzes the transcription in the cytoplasm of viral DNA into RNA using the four ribonucleoside triphosphates as substrates.</text>
</comment>
<dbReference type="GO" id="GO:0000428">
    <property type="term" value="C:DNA-directed RNA polymerase complex"/>
    <property type="evidence" value="ECO:0007669"/>
    <property type="project" value="UniProtKB-KW"/>
</dbReference>
<evidence type="ECO:0000256" key="5">
    <source>
        <dbReference type="ARBA" id="ARBA00029482"/>
    </source>
</evidence>
<dbReference type="InterPro" id="IPR036161">
    <property type="entry name" value="RPB6/omega-like_sf"/>
</dbReference>
<organism evidence="7 8">
    <name type="scientific">Diadromus pulchellus ascovirus 4a</name>
    <dbReference type="NCBI Taxonomy" id="158683"/>
    <lineage>
        <taxon>Viruses</taxon>
        <taxon>Varidnaviria</taxon>
        <taxon>Bamfordvirae</taxon>
        <taxon>Nucleocytoviricota</taxon>
        <taxon>Megaviricetes</taxon>
        <taxon>Pimascovirales</taxon>
        <taxon>Pimascovirales incertae sedis</taxon>
        <taxon>Ascoviridae</taxon>
        <taxon>Toursvirus</taxon>
        <taxon>Toursvirus dptv1a</taxon>
    </lineage>
</organism>
<dbReference type="Proteomes" id="UP000203898">
    <property type="component" value="Segment"/>
</dbReference>
<evidence type="ECO:0000256" key="2">
    <source>
        <dbReference type="ARBA" id="ARBA00022478"/>
    </source>
</evidence>
<accession>F2NYY7</accession>
<dbReference type="PIRSF" id="PIRSF000778">
    <property type="entry name" value="RpoK/RPB6"/>
    <property type="match status" value="1"/>
</dbReference>
<dbReference type="KEGG" id="vg:26683603"/>
<dbReference type="GeneID" id="26683603"/>
<evidence type="ECO:0000256" key="1">
    <source>
        <dbReference type="ARBA" id="ARBA00007593"/>
    </source>
</evidence>
<keyword evidence="2" id="KW-0240">DNA-directed RNA polymerase</keyword>
<dbReference type="InterPro" id="IPR006111">
    <property type="entry name" value="Rpo6/Rpb6"/>
</dbReference>
<proteinExistence type="inferred from homology"/>
<reference evidence="7 8" key="1">
    <citation type="journal article" date="2009" name="PLoS ONE">
        <title>Symbiotic virus at the evolutionary intersection of three types of large DNA viruses; iridoviruses, ascoviruses, and ichnoviruses.</title>
        <authorList>
            <person name="Bigot Y."/>
            <person name="Renault S."/>
            <person name="Nicolas J."/>
            <person name="Moundras C."/>
            <person name="Demattei M.V."/>
            <person name="Samain S."/>
            <person name="Bideshi D.K."/>
            <person name="Federici B.A."/>
        </authorList>
    </citation>
    <scope>NUCLEOTIDE SEQUENCE [LARGE SCALE GENOMIC DNA]</scope>
</reference>
<comment type="similarity">
    <text evidence="1">Belongs to the archaeal RpoK/eukaryotic RPB6 RNA polymerase subunit family.</text>
</comment>
<dbReference type="GO" id="GO:0006366">
    <property type="term" value="P:transcription by RNA polymerase II"/>
    <property type="evidence" value="ECO:0007669"/>
    <property type="project" value="TreeGrafter"/>
</dbReference>
<dbReference type="RefSeq" id="YP_009640046.1">
    <property type="nucleotide sequence ID" value="NC_011335.1"/>
</dbReference>
<evidence type="ECO:0000313" key="8">
    <source>
        <dbReference type="Proteomes" id="UP000203898"/>
    </source>
</evidence>